<organism evidence="7">
    <name type="scientific">Pelargonium nanum</name>
    <dbReference type="NCBI Taxonomy" id="59882"/>
    <lineage>
        <taxon>Eukaryota</taxon>
        <taxon>Viridiplantae</taxon>
        <taxon>Streptophyta</taxon>
        <taxon>Embryophyta</taxon>
        <taxon>Tracheophyta</taxon>
        <taxon>Spermatophyta</taxon>
        <taxon>Magnoliopsida</taxon>
        <taxon>eudicotyledons</taxon>
        <taxon>Gunneridae</taxon>
        <taxon>Pentapetalae</taxon>
        <taxon>rosids</taxon>
        <taxon>malvids</taxon>
        <taxon>Geraniales</taxon>
        <taxon>Geraniaceae</taxon>
        <taxon>Pelargonium</taxon>
    </lineage>
</organism>
<dbReference type="SUPFAM" id="SSF88946">
    <property type="entry name" value="Sigma2 domain of RNA polymerase sigma factors"/>
    <property type="match status" value="1"/>
</dbReference>
<keyword evidence="4" id="KW-0238">DNA-binding</keyword>
<protein>
    <submittedName>
        <fullName evidence="7">Sigma factor</fullName>
    </submittedName>
</protein>
<dbReference type="InterPro" id="IPR007630">
    <property type="entry name" value="RNA_pol_sigma70_r4"/>
</dbReference>
<dbReference type="PROSITE" id="PS00715">
    <property type="entry name" value="SIGMA70_1"/>
    <property type="match status" value="1"/>
</dbReference>
<keyword evidence="3" id="KW-0731">Sigma factor</keyword>
<dbReference type="Pfam" id="PF04545">
    <property type="entry name" value="Sigma70_r4"/>
    <property type="match status" value="1"/>
</dbReference>
<keyword evidence="5" id="KW-0804">Transcription</keyword>
<dbReference type="InterPro" id="IPR007624">
    <property type="entry name" value="RNA_pol_sigma70_r3"/>
</dbReference>
<dbReference type="Gene3D" id="1.10.601.10">
    <property type="entry name" value="RNA Polymerase Primary Sigma Factor"/>
    <property type="match status" value="1"/>
</dbReference>
<gene>
    <name evidence="7" type="primary">sig4</name>
</gene>
<sequence>MAIATSLQSSPNCSPTLPTVSLPLLKTHQPLLLPHPSIPFKFDLNLVSNDALTIAPTVEAASPASPALEAARDAAMASEKEAKRNWTYGLEARRKRRRERRKELEGREIGEVVEVPLILSVKPGRFTRKQEAELCMCIQEGARIEVVRRRIAEACMHEPSLKQLASATGMSVRSIDIILCNARKSQEIIIHAYRGLVSSIAICYEGKGLSLQDLIQVGSMGLLRGAAKYDPKRGCKLSTYVYWWIRQAITRALANHSRLIRLPENVLSMLAKITEAKNILSNRLRRSPTHDEIAEFLDVQVSTVRRIIERSTPPISLDQVVVTEDGSLKLQDIISGPDEWNPETIFKKQLIKQEVEKLLNTLSERESRILRLRYGVGGITPKSCEEIGRMFNLSRERIRQINGSALTKLRQTSIVDDLKLLYFS</sequence>
<dbReference type="InterPro" id="IPR000943">
    <property type="entry name" value="RNA_pol_sigma70"/>
</dbReference>
<evidence type="ECO:0000256" key="1">
    <source>
        <dbReference type="ARBA" id="ARBA00007788"/>
    </source>
</evidence>
<dbReference type="EMBL" id="KJ916954">
    <property type="protein sequence ID" value="AKC88723.1"/>
    <property type="molecule type" value="mRNA"/>
</dbReference>
<keyword evidence="2" id="KW-0805">Transcription regulation</keyword>
<dbReference type="InterPro" id="IPR007627">
    <property type="entry name" value="RNA_pol_sigma70_r2"/>
</dbReference>
<name>A0A0G2SY93_9ROSI</name>
<feature type="domain" description="RNA polymerase sigma-70" evidence="6">
    <location>
        <begin position="213"/>
        <end position="226"/>
    </location>
</feature>
<dbReference type="NCBIfam" id="TIGR02937">
    <property type="entry name" value="sigma70-ECF"/>
    <property type="match status" value="1"/>
</dbReference>
<dbReference type="GO" id="GO:0006352">
    <property type="term" value="P:DNA-templated transcription initiation"/>
    <property type="evidence" value="ECO:0007669"/>
    <property type="project" value="InterPro"/>
</dbReference>
<accession>A0A0G2SY93</accession>
<dbReference type="Pfam" id="PF04539">
    <property type="entry name" value="Sigma70_r3"/>
    <property type="match status" value="1"/>
</dbReference>
<dbReference type="PANTHER" id="PTHR30603">
    <property type="entry name" value="RNA POLYMERASE SIGMA FACTOR RPO"/>
    <property type="match status" value="1"/>
</dbReference>
<reference evidence="7" key="1">
    <citation type="journal article" date="2015" name="Plant Cell">
        <title>Coordinated rates of evolution between interacting plastid and nuclear genes in Geraniaceae.</title>
        <authorList>
            <person name="Zhang J."/>
            <person name="Ruhlman T.A."/>
            <person name="Sabir J."/>
            <person name="Blazier J.C."/>
            <person name="Jansen R.K."/>
        </authorList>
    </citation>
    <scope>NUCLEOTIDE SEQUENCE</scope>
</reference>
<dbReference type="InterPro" id="IPR013325">
    <property type="entry name" value="RNA_pol_sigma_r2"/>
</dbReference>
<evidence type="ECO:0000256" key="3">
    <source>
        <dbReference type="ARBA" id="ARBA00023082"/>
    </source>
</evidence>
<dbReference type="InterPro" id="IPR036388">
    <property type="entry name" value="WH-like_DNA-bd_sf"/>
</dbReference>
<dbReference type="Pfam" id="PF04542">
    <property type="entry name" value="Sigma70_r2"/>
    <property type="match status" value="1"/>
</dbReference>
<dbReference type="GO" id="GO:0003677">
    <property type="term" value="F:DNA binding"/>
    <property type="evidence" value="ECO:0007669"/>
    <property type="project" value="UniProtKB-KW"/>
</dbReference>
<dbReference type="AlphaFoldDB" id="A0A0G2SY93"/>
<dbReference type="SUPFAM" id="SSF88659">
    <property type="entry name" value="Sigma3 and sigma4 domains of RNA polymerase sigma factors"/>
    <property type="match status" value="2"/>
</dbReference>
<evidence type="ECO:0000313" key="7">
    <source>
        <dbReference type="EMBL" id="AKC88723.1"/>
    </source>
</evidence>
<dbReference type="GO" id="GO:0016987">
    <property type="term" value="F:sigma factor activity"/>
    <property type="evidence" value="ECO:0007669"/>
    <property type="project" value="UniProtKB-KW"/>
</dbReference>
<evidence type="ECO:0000256" key="2">
    <source>
        <dbReference type="ARBA" id="ARBA00023015"/>
    </source>
</evidence>
<dbReference type="PRINTS" id="PR00046">
    <property type="entry name" value="SIGMA70FCT"/>
</dbReference>
<dbReference type="InterPro" id="IPR014284">
    <property type="entry name" value="RNA_pol_sigma-70_dom"/>
</dbReference>
<dbReference type="GO" id="GO:0071482">
    <property type="term" value="P:cellular response to light stimulus"/>
    <property type="evidence" value="ECO:0007669"/>
    <property type="project" value="UniProtKB-ARBA"/>
</dbReference>
<proteinExistence type="evidence at transcript level"/>
<dbReference type="PANTHER" id="PTHR30603:SF47">
    <property type="entry name" value="RNA POLYMERASE SIGMA FACTOR SIGD, CHLOROPLASTIC"/>
    <property type="match status" value="1"/>
</dbReference>
<dbReference type="InterPro" id="IPR013324">
    <property type="entry name" value="RNA_pol_sigma_r3/r4-like"/>
</dbReference>
<dbReference type="CDD" id="cd06171">
    <property type="entry name" value="Sigma70_r4"/>
    <property type="match status" value="1"/>
</dbReference>
<evidence type="ECO:0000259" key="6">
    <source>
        <dbReference type="PROSITE" id="PS00715"/>
    </source>
</evidence>
<evidence type="ECO:0000256" key="4">
    <source>
        <dbReference type="ARBA" id="ARBA00023125"/>
    </source>
</evidence>
<comment type="similarity">
    <text evidence="1">Belongs to the sigma-70 factor family.</text>
</comment>
<evidence type="ECO:0000256" key="5">
    <source>
        <dbReference type="ARBA" id="ARBA00023163"/>
    </source>
</evidence>
<dbReference type="Gene3D" id="1.10.10.10">
    <property type="entry name" value="Winged helix-like DNA-binding domain superfamily/Winged helix DNA-binding domain"/>
    <property type="match status" value="2"/>
</dbReference>
<dbReference type="InterPro" id="IPR050239">
    <property type="entry name" value="Sigma-70_RNA_pol_init_factors"/>
</dbReference>